<dbReference type="SMART" id="SM00432">
    <property type="entry name" value="MADS"/>
    <property type="match status" value="1"/>
</dbReference>
<evidence type="ECO:0000259" key="11">
    <source>
        <dbReference type="PROSITE" id="PS51292"/>
    </source>
</evidence>
<reference evidence="12 13" key="1">
    <citation type="journal article" date="2024" name="Nat. Commun.">
        <title>Phylogenomics reveals the evolutionary origins of lichenization in chlorophyte algae.</title>
        <authorList>
            <person name="Puginier C."/>
            <person name="Libourel C."/>
            <person name="Otte J."/>
            <person name="Skaloud P."/>
            <person name="Haon M."/>
            <person name="Grisel S."/>
            <person name="Petersen M."/>
            <person name="Berrin J.G."/>
            <person name="Delaux P.M."/>
            <person name="Dal Grande F."/>
            <person name="Keller J."/>
        </authorList>
    </citation>
    <scope>NUCLEOTIDE SEQUENCE [LARGE SCALE GENOMIC DNA]</scope>
    <source>
        <strain evidence="12 13">SAG 2523</strain>
    </source>
</reference>
<feature type="compositionally biased region" description="Low complexity" evidence="9">
    <location>
        <begin position="518"/>
        <end position="533"/>
    </location>
</feature>
<dbReference type="CDD" id="cd00265">
    <property type="entry name" value="MADS_MEF2_like"/>
    <property type="match status" value="1"/>
</dbReference>
<sequence length="882" mass="91906">MASPRADPVVPAEASLGPSCRICWDGPSDTDRLVSPCACRGSAAHIHTSCLQSWQRINFRSLQYRKGRICDLCQTRFSGPGVLQAPGTGALQCCQACQRIYARSLQLPFLGPSLMAVVTALVAANAAADGAALGVKGAKCGLLLGCFMARYLHRQYACFLNFFDSLWLVQNLLPANWRQMHNDMPFDAAGIYRGAPSSIPTRPSKQPRTSMGRKKIRIEKIGDERNRQVTFTKRKNGLMKKAMELSVLCGCEISLVIFNSNGKLFQYSSTEMEAILQRYSRACHEPHEVRNNQDLYKQHFSEQLDDDDVDGDEGGSQPPKKRARGVNSQGLHGRSQRSGDAGDPGSDDGDVSSMSDGSIQHGTIDILKPLGLSEDACKYTLSPRSERAYSRINSEFDMLFQQLQPPDAKQGSSPVRGTRTVRRDSSQRSQSSLGMPPSRGRSQQPQLQGPRAFGASSSGMPAQALAAGFGVQQSGRANSEPLNRAPQSLPSAGLTSLQQKAAEARALGASNAPALAGLAPLQRPPLGQGLQQSNAPGASTVSPRFSNPTQTRSQTAGRAPSRDANQGVGTFRPAFIPSSTPTQLGTPPQSLAADLASQGLPAWWGSMASFPMGSSGAPAAAGGNPFSAAGGMSDLSMPDASASFQSMLMPMGNQAGAGPSKQDAAHTNGPNGPPSPLAPGLAPINGGELGMRDDDPDLQALLMPAEGLTPLGGPSGNAPSTSASLPQNGPEATHSAAAPTSAGAAGLAGSSDPAQLPDKGAAGLTPEELKFYGDMFNQPGGVPSIPLTSPIHAGLASSNPLAQPTGRNTLVPMSALSAEEIRMMDLVAGSTPRKAGSSGLGVEARSKAGDGQGPQPEGTLQRDKPSGTAVAPQKGSKAPKNA</sequence>
<dbReference type="Proteomes" id="UP001485043">
    <property type="component" value="Unassembled WGS sequence"/>
</dbReference>
<feature type="domain" description="MADS-box" evidence="10">
    <location>
        <begin position="211"/>
        <end position="271"/>
    </location>
</feature>
<keyword evidence="2" id="KW-0479">Metal-binding</keyword>
<evidence type="ECO:0000259" key="10">
    <source>
        <dbReference type="PROSITE" id="PS50066"/>
    </source>
</evidence>
<feature type="compositionally biased region" description="Polar residues" evidence="9">
    <location>
        <begin position="577"/>
        <end position="589"/>
    </location>
</feature>
<organism evidence="12 13">
    <name type="scientific">Apatococcus fuscideae</name>
    <dbReference type="NCBI Taxonomy" id="2026836"/>
    <lineage>
        <taxon>Eukaryota</taxon>
        <taxon>Viridiplantae</taxon>
        <taxon>Chlorophyta</taxon>
        <taxon>core chlorophytes</taxon>
        <taxon>Trebouxiophyceae</taxon>
        <taxon>Chlorellales</taxon>
        <taxon>Chlorellaceae</taxon>
        <taxon>Apatococcus</taxon>
    </lineage>
</organism>
<feature type="region of interest" description="Disordered" evidence="9">
    <location>
        <begin position="650"/>
        <end position="762"/>
    </location>
</feature>
<dbReference type="Pfam" id="PF12906">
    <property type="entry name" value="RINGv"/>
    <property type="match status" value="1"/>
</dbReference>
<comment type="subcellular location">
    <subcellularLocation>
        <location evidence="1">Nucleus</location>
    </subcellularLocation>
</comment>
<dbReference type="PROSITE" id="PS51292">
    <property type="entry name" value="ZF_RING_CH"/>
    <property type="match status" value="1"/>
</dbReference>
<dbReference type="GO" id="GO:0005634">
    <property type="term" value="C:nucleus"/>
    <property type="evidence" value="ECO:0007669"/>
    <property type="project" value="UniProtKB-SubCell"/>
</dbReference>
<evidence type="ECO:0000256" key="4">
    <source>
        <dbReference type="ARBA" id="ARBA00022833"/>
    </source>
</evidence>
<keyword evidence="3" id="KW-0863">Zinc-finger</keyword>
<keyword evidence="4" id="KW-0862">Zinc</keyword>
<feature type="region of interest" description="Disordered" evidence="9">
    <location>
        <begin position="303"/>
        <end position="359"/>
    </location>
</feature>
<keyword evidence="6" id="KW-0238">DNA-binding</keyword>
<feature type="domain" description="RING-CH-type" evidence="11">
    <location>
        <begin position="12"/>
        <end position="80"/>
    </location>
</feature>
<dbReference type="GO" id="GO:0000978">
    <property type="term" value="F:RNA polymerase II cis-regulatory region sequence-specific DNA binding"/>
    <property type="evidence" value="ECO:0007669"/>
    <property type="project" value="TreeGrafter"/>
</dbReference>
<comment type="caution">
    <text evidence="12">The sequence shown here is derived from an EMBL/GenBank/DDBJ whole genome shotgun (WGS) entry which is preliminary data.</text>
</comment>
<keyword evidence="8" id="KW-0539">Nucleus</keyword>
<dbReference type="Pfam" id="PF00319">
    <property type="entry name" value="SRF-TF"/>
    <property type="match status" value="1"/>
</dbReference>
<accession>A0AAW1T406</accession>
<dbReference type="PANTHER" id="PTHR11945:SF534">
    <property type="entry name" value="MYOCYTE-SPECIFIC ENHANCER FACTOR 2"/>
    <property type="match status" value="1"/>
</dbReference>
<dbReference type="GO" id="GO:0045944">
    <property type="term" value="P:positive regulation of transcription by RNA polymerase II"/>
    <property type="evidence" value="ECO:0007669"/>
    <property type="project" value="InterPro"/>
</dbReference>
<evidence type="ECO:0000256" key="9">
    <source>
        <dbReference type="SAM" id="MobiDB-lite"/>
    </source>
</evidence>
<dbReference type="Gene3D" id="3.30.40.10">
    <property type="entry name" value="Zinc/RING finger domain, C3HC4 (zinc finger)"/>
    <property type="match status" value="1"/>
</dbReference>
<proteinExistence type="predicted"/>
<feature type="compositionally biased region" description="Low complexity" evidence="9">
    <location>
        <begin position="732"/>
        <end position="754"/>
    </location>
</feature>
<dbReference type="InterPro" id="IPR002100">
    <property type="entry name" value="TF_MADSbox"/>
</dbReference>
<name>A0AAW1T406_9CHLO</name>
<dbReference type="EMBL" id="JALJOV010000376">
    <property type="protein sequence ID" value="KAK9864244.1"/>
    <property type="molecule type" value="Genomic_DNA"/>
</dbReference>
<feature type="compositionally biased region" description="Acidic residues" evidence="9">
    <location>
        <begin position="303"/>
        <end position="313"/>
    </location>
</feature>
<protein>
    <recommendedName>
        <fullName evidence="14">MADS-box domain-containing protein</fullName>
    </recommendedName>
</protein>
<evidence type="ECO:0000313" key="13">
    <source>
        <dbReference type="Proteomes" id="UP001485043"/>
    </source>
</evidence>
<dbReference type="GO" id="GO:0046983">
    <property type="term" value="F:protein dimerization activity"/>
    <property type="evidence" value="ECO:0007669"/>
    <property type="project" value="InterPro"/>
</dbReference>
<feature type="region of interest" description="Disordered" evidence="9">
    <location>
        <begin position="405"/>
        <end position="459"/>
    </location>
</feature>
<dbReference type="InterPro" id="IPR013083">
    <property type="entry name" value="Znf_RING/FYVE/PHD"/>
</dbReference>
<keyword evidence="5" id="KW-0805">Transcription regulation</keyword>
<evidence type="ECO:0000256" key="1">
    <source>
        <dbReference type="ARBA" id="ARBA00004123"/>
    </source>
</evidence>
<evidence type="ECO:0008006" key="14">
    <source>
        <dbReference type="Google" id="ProtNLM"/>
    </source>
</evidence>
<dbReference type="GO" id="GO:0008270">
    <property type="term" value="F:zinc ion binding"/>
    <property type="evidence" value="ECO:0007669"/>
    <property type="project" value="UniProtKB-KW"/>
</dbReference>
<evidence type="ECO:0000256" key="6">
    <source>
        <dbReference type="ARBA" id="ARBA00023125"/>
    </source>
</evidence>
<dbReference type="SUPFAM" id="SSF57850">
    <property type="entry name" value="RING/U-box"/>
    <property type="match status" value="1"/>
</dbReference>
<feature type="region of interest" description="Disordered" evidence="9">
    <location>
        <begin position="518"/>
        <end position="590"/>
    </location>
</feature>
<dbReference type="SUPFAM" id="SSF55455">
    <property type="entry name" value="SRF-like"/>
    <property type="match status" value="1"/>
</dbReference>
<dbReference type="InterPro" id="IPR036879">
    <property type="entry name" value="TF_MADSbox_sf"/>
</dbReference>
<dbReference type="PANTHER" id="PTHR11945">
    <property type="entry name" value="MADS BOX PROTEIN"/>
    <property type="match status" value="1"/>
</dbReference>
<dbReference type="SMART" id="SM00744">
    <property type="entry name" value="RINGv"/>
    <property type="match status" value="1"/>
</dbReference>
<evidence type="ECO:0000256" key="7">
    <source>
        <dbReference type="ARBA" id="ARBA00023163"/>
    </source>
</evidence>
<evidence type="ECO:0000313" key="12">
    <source>
        <dbReference type="EMBL" id="KAK9864244.1"/>
    </source>
</evidence>
<keyword evidence="7" id="KW-0804">Transcription</keyword>
<feature type="region of interest" description="Disordered" evidence="9">
    <location>
        <begin position="474"/>
        <end position="497"/>
    </location>
</feature>
<evidence type="ECO:0000256" key="3">
    <source>
        <dbReference type="ARBA" id="ARBA00022771"/>
    </source>
</evidence>
<evidence type="ECO:0000256" key="5">
    <source>
        <dbReference type="ARBA" id="ARBA00023015"/>
    </source>
</evidence>
<dbReference type="InterPro" id="IPR033896">
    <property type="entry name" value="MEF2-like_N"/>
</dbReference>
<dbReference type="InterPro" id="IPR011016">
    <property type="entry name" value="Znf_RING-CH"/>
</dbReference>
<feature type="region of interest" description="Disordered" evidence="9">
    <location>
        <begin position="827"/>
        <end position="882"/>
    </location>
</feature>
<dbReference type="PRINTS" id="PR00404">
    <property type="entry name" value="MADSDOMAIN"/>
</dbReference>
<dbReference type="PROSITE" id="PS00350">
    <property type="entry name" value="MADS_BOX_1"/>
    <property type="match status" value="1"/>
</dbReference>
<gene>
    <name evidence="12" type="ORF">WJX84_008802</name>
</gene>
<feature type="compositionally biased region" description="Polar residues" evidence="9">
    <location>
        <begin position="717"/>
        <end position="727"/>
    </location>
</feature>
<evidence type="ECO:0000256" key="2">
    <source>
        <dbReference type="ARBA" id="ARBA00022723"/>
    </source>
</evidence>
<dbReference type="PROSITE" id="PS50066">
    <property type="entry name" value="MADS_BOX_2"/>
    <property type="match status" value="1"/>
</dbReference>
<evidence type="ECO:0000256" key="8">
    <source>
        <dbReference type="ARBA" id="ARBA00023242"/>
    </source>
</evidence>
<dbReference type="GO" id="GO:0000981">
    <property type="term" value="F:DNA-binding transcription factor activity, RNA polymerase II-specific"/>
    <property type="evidence" value="ECO:0007669"/>
    <property type="project" value="TreeGrafter"/>
</dbReference>
<dbReference type="AlphaFoldDB" id="A0AAW1T406"/>
<dbReference type="Gene3D" id="3.40.1810.10">
    <property type="entry name" value="Transcription factor, MADS-box"/>
    <property type="match status" value="1"/>
</dbReference>
<dbReference type="CDD" id="cd16495">
    <property type="entry name" value="RING_CH-C4HC3_MARCH"/>
    <property type="match status" value="1"/>
</dbReference>
<keyword evidence="13" id="KW-1185">Reference proteome</keyword>
<feature type="compositionally biased region" description="Polar residues" evidence="9">
    <location>
        <begin position="534"/>
        <end position="556"/>
    </location>
</feature>